<dbReference type="EMBL" id="JBBNAE010000001">
    <property type="protein sequence ID" value="KAK9155630.1"/>
    <property type="molecule type" value="Genomic_DNA"/>
</dbReference>
<dbReference type="AlphaFoldDB" id="A0AAP0KP17"/>
<reference evidence="1 2" key="1">
    <citation type="submission" date="2024-01" db="EMBL/GenBank/DDBJ databases">
        <title>Genome assemblies of Stephania.</title>
        <authorList>
            <person name="Yang L."/>
        </authorList>
    </citation>
    <scope>NUCLEOTIDE SEQUENCE [LARGE SCALE GENOMIC DNA]</scope>
    <source>
        <strain evidence="1">QJT</strain>
        <tissue evidence="1">Leaf</tissue>
    </source>
</reference>
<keyword evidence="2" id="KW-1185">Reference proteome</keyword>
<accession>A0AAP0KP17</accession>
<evidence type="ECO:0000313" key="2">
    <source>
        <dbReference type="Proteomes" id="UP001417504"/>
    </source>
</evidence>
<protein>
    <submittedName>
        <fullName evidence="1">Uncharacterized protein</fullName>
    </submittedName>
</protein>
<name>A0AAP0KP17_9MAGN</name>
<gene>
    <name evidence="1" type="ORF">Sjap_003110</name>
</gene>
<evidence type="ECO:0000313" key="1">
    <source>
        <dbReference type="EMBL" id="KAK9155630.1"/>
    </source>
</evidence>
<comment type="caution">
    <text evidence="1">The sequence shown here is derived from an EMBL/GenBank/DDBJ whole genome shotgun (WGS) entry which is preliminary data.</text>
</comment>
<sequence>MKASPNEKIYFPRNFQPLQALPLMDSPSKSLPQCPSLSMIHANLYSDLIEKLPDFSKCQTTLSSQHSRLIEVAKMSLISSSLNFSLISCWFQYLVEDEIKSATVTNQF</sequence>
<proteinExistence type="predicted"/>
<organism evidence="1 2">
    <name type="scientific">Stephania japonica</name>
    <dbReference type="NCBI Taxonomy" id="461633"/>
    <lineage>
        <taxon>Eukaryota</taxon>
        <taxon>Viridiplantae</taxon>
        <taxon>Streptophyta</taxon>
        <taxon>Embryophyta</taxon>
        <taxon>Tracheophyta</taxon>
        <taxon>Spermatophyta</taxon>
        <taxon>Magnoliopsida</taxon>
        <taxon>Ranunculales</taxon>
        <taxon>Menispermaceae</taxon>
        <taxon>Menispermoideae</taxon>
        <taxon>Cissampelideae</taxon>
        <taxon>Stephania</taxon>
    </lineage>
</organism>
<dbReference type="Proteomes" id="UP001417504">
    <property type="component" value="Unassembled WGS sequence"/>
</dbReference>